<organism evidence="2 3">
    <name type="scientific">Candidatus Bipolaricaulis anaerobius</name>
    <dbReference type="NCBI Taxonomy" id="2026885"/>
    <lineage>
        <taxon>Bacteria</taxon>
        <taxon>Candidatus Bipolaricaulota</taxon>
        <taxon>Candidatus Bipolaricaulia</taxon>
        <taxon>Candidatus Bipolaricaulales</taxon>
        <taxon>Candidatus Bipolaricaulaceae</taxon>
        <taxon>Candidatus Bipolaricaulis</taxon>
    </lineage>
</organism>
<accession>A0A2X3KJG7</accession>
<dbReference type="EMBL" id="LS483254">
    <property type="protein sequence ID" value="SQD92542.1"/>
    <property type="molecule type" value="Genomic_DNA"/>
</dbReference>
<dbReference type="InterPro" id="IPR012341">
    <property type="entry name" value="6hp_glycosidase-like_sf"/>
</dbReference>
<dbReference type="Proteomes" id="UP000249818">
    <property type="component" value="Chromosome BARAN1"/>
</dbReference>
<dbReference type="KEGG" id="bana:BARAN1_0518"/>
<dbReference type="Gene3D" id="1.50.10.10">
    <property type="match status" value="1"/>
</dbReference>
<dbReference type="InterPro" id="IPR054491">
    <property type="entry name" value="MGH1-like_GH"/>
</dbReference>
<proteinExistence type="predicted"/>
<dbReference type="InterPro" id="IPR008928">
    <property type="entry name" value="6-hairpin_glycosidase_sf"/>
</dbReference>
<sequence>MSQLTALEEAGRAALDRLRVEVRIGEENFHLANAGMMKDRVRFGIFPRDLLTTGLIGGEEALMRETLRFCGATIGRRRDPRTGEEPGRVLHELYPYEREGLSTRYNACETSQLFLIGAAQCLRGGDEVSLAVIRDALRAAGEYMLRHLEDDLFWEDPRQAGAERYLLSSTYWKDSFLPGQRRLQFPVAYTLVQAQTVAAFRALAALTEPLDLGFSPATLARQARATAGAIWRNLWDEDTAYPALAHDGRGLVPGVSSDGLHLLAYLRPEDVPLEKRERILGRAGELATPHGFRTYAPGQPDYSSTGYHQGAIWPFEQWFIGRGAIVHGLPDVLATAERVLYALADLGFVELFYWDEEKGLRGPGEIPGEGCDLQLWSAVVPEGFRRLLSGGERGGTP</sequence>
<evidence type="ECO:0000313" key="2">
    <source>
        <dbReference type="EMBL" id="SQD92542.1"/>
    </source>
</evidence>
<evidence type="ECO:0000313" key="3">
    <source>
        <dbReference type="Proteomes" id="UP000249818"/>
    </source>
</evidence>
<dbReference type="Pfam" id="PF22422">
    <property type="entry name" value="MGH1-like_GH"/>
    <property type="match status" value="1"/>
</dbReference>
<keyword evidence="3" id="KW-1185">Reference proteome</keyword>
<dbReference type="GO" id="GO:0005975">
    <property type="term" value="P:carbohydrate metabolic process"/>
    <property type="evidence" value="ECO:0007669"/>
    <property type="project" value="InterPro"/>
</dbReference>
<feature type="domain" description="Mannosylglycerate hydrolase MGH1-like glycoside hydrolase" evidence="1">
    <location>
        <begin position="154"/>
        <end position="361"/>
    </location>
</feature>
<evidence type="ECO:0000259" key="1">
    <source>
        <dbReference type="Pfam" id="PF22422"/>
    </source>
</evidence>
<reference evidence="3" key="1">
    <citation type="submission" date="2018-05" db="EMBL/GenBank/DDBJ databases">
        <authorList>
            <person name="Hao L."/>
        </authorList>
    </citation>
    <scope>NUCLEOTIDE SEQUENCE [LARGE SCALE GENOMIC DNA]</scope>
</reference>
<dbReference type="AlphaFoldDB" id="A0A2X3KJG7"/>
<gene>
    <name evidence="2" type="ORF">BARAN1_0518</name>
</gene>
<protein>
    <submittedName>
        <fullName evidence="2">Putative Amylo-alpha-1,6-glucosidase family protein</fullName>
    </submittedName>
</protein>
<name>A0A2X3KJG7_9BACT</name>
<dbReference type="SUPFAM" id="SSF48208">
    <property type="entry name" value="Six-hairpin glycosidases"/>
    <property type="match status" value="1"/>
</dbReference>